<reference evidence="2" key="1">
    <citation type="submission" date="2016-04" db="EMBL/GenBank/DDBJ databases">
        <authorList>
            <person name="Evans L.H."/>
            <person name="Alamgir A."/>
            <person name="Owens N."/>
            <person name="Weber N.D."/>
            <person name="Virtaneva K."/>
            <person name="Barbian K."/>
            <person name="Babar A."/>
            <person name="Rosenke K."/>
        </authorList>
    </citation>
    <scope>NUCLEOTIDE SEQUENCE</scope>
    <source>
        <strain evidence="2">86</strain>
    </source>
</reference>
<organism evidence="2">
    <name type="scientific">uncultured Alphaproteobacteria bacterium</name>
    <dbReference type="NCBI Taxonomy" id="91750"/>
    <lineage>
        <taxon>Bacteria</taxon>
        <taxon>Pseudomonadati</taxon>
        <taxon>Pseudomonadota</taxon>
        <taxon>Alphaproteobacteria</taxon>
        <taxon>environmental samples</taxon>
    </lineage>
</organism>
<gene>
    <name evidence="2" type="ORF">KL86APRO_10452</name>
</gene>
<evidence type="ECO:0000313" key="2">
    <source>
        <dbReference type="EMBL" id="SBV93977.1"/>
    </source>
</evidence>
<evidence type="ECO:0000256" key="1">
    <source>
        <dbReference type="SAM" id="MobiDB-lite"/>
    </source>
</evidence>
<accession>A0A212J3I4</accession>
<proteinExistence type="predicted"/>
<name>A0A212J3I4_9PROT</name>
<sequence length="86" mass="9912">MPKIPRNWPASVLPRRLTKEWAAFYCGVSTATFDAMVKARELPNPDERGKYDLRMLDIAIDRRNGLTDDSPDFSADWSVKRRASRN</sequence>
<protein>
    <submittedName>
        <fullName evidence="2">Uncharacterized protein</fullName>
    </submittedName>
</protein>
<dbReference type="EMBL" id="FLUO01000001">
    <property type="protein sequence ID" value="SBV93977.1"/>
    <property type="molecule type" value="Genomic_DNA"/>
</dbReference>
<feature type="region of interest" description="Disordered" evidence="1">
    <location>
        <begin position="64"/>
        <end position="86"/>
    </location>
</feature>
<dbReference type="AlphaFoldDB" id="A0A212J3I4"/>